<accession>A0A1V4AEX4</accession>
<keyword evidence="3" id="KW-1185">Reference proteome</keyword>
<gene>
    <name evidence="2" type="ORF">B1H18_07300</name>
</gene>
<feature type="region of interest" description="Disordered" evidence="1">
    <location>
        <begin position="28"/>
        <end position="60"/>
    </location>
</feature>
<protein>
    <submittedName>
        <fullName evidence="2">Uncharacterized protein</fullName>
    </submittedName>
</protein>
<evidence type="ECO:0000313" key="2">
    <source>
        <dbReference type="EMBL" id="OON81891.1"/>
    </source>
</evidence>
<evidence type="ECO:0000256" key="1">
    <source>
        <dbReference type="SAM" id="MobiDB-lite"/>
    </source>
</evidence>
<name>A0A1V4AEX4_9ACTN</name>
<sequence length="272" mass="28663">MLIKQTQYNVFSEENWERDTSKKSILFRIKPSPEGAPSPESPRDEAPRGGTADSVRPWVGDPDTVIIDGVTVGLSLTEDYDERICMSGSTGELSLARVAKWFSDTYGLTVPKELALEKPCRLVVGTRRCVSWSDLAVGASLTLGLGGVEVGLLLDIRSLTRKGSDAAESSLTVTAGFTCELGGQPDTVWFTGNVTAGEASGWVLSARLDSTGPLSTAELLKSLGLEVPEGPLTQLLPALSGTASFLYRSKDDAFGGALTAGDVTLAFASVAS</sequence>
<evidence type="ECO:0000313" key="3">
    <source>
        <dbReference type="Proteomes" id="UP000190539"/>
    </source>
</evidence>
<dbReference type="Proteomes" id="UP000190539">
    <property type="component" value="Unassembled WGS sequence"/>
</dbReference>
<comment type="caution">
    <text evidence="2">The sequence shown here is derived from an EMBL/GenBank/DDBJ whole genome shotgun (WGS) entry which is preliminary data.</text>
</comment>
<organism evidence="2 3">
    <name type="scientific">Streptomyces tsukubensis</name>
    <dbReference type="NCBI Taxonomy" id="83656"/>
    <lineage>
        <taxon>Bacteria</taxon>
        <taxon>Bacillati</taxon>
        <taxon>Actinomycetota</taxon>
        <taxon>Actinomycetes</taxon>
        <taxon>Kitasatosporales</taxon>
        <taxon>Streptomycetaceae</taxon>
        <taxon>Streptomyces</taxon>
    </lineage>
</organism>
<reference evidence="2 3" key="1">
    <citation type="submission" date="2017-02" db="EMBL/GenBank/DDBJ databases">
        <title>Draft Genome Sequence of Streptomyces tsukubaensis F601, a Producer of the immunosuppressant tacrolimus FK506.</title>
        <authorList>
            <person name="Zong G."/>
            <person name="Zhong C."/>
            <person name="Fu J."/>
            <person name="Qin R."/>
            <person name="Cao G."/>
        </authorList>
    </citation>
    <scope>NUCLEOTIDE SEQUENCE [LARGE SCALE GENOMIC DNA]</scope>
    <source>
        <strain evidence="2 3">F601</strain>
    </source>
</reference>
<dbReference type="EMBL" id="MVFC01000003">
    <property type="protein sequence ID" value="OON81891.1"/>
    <property type="molecule type" value="Genomic_DNA"/>
</dbReference>
<proteinExistence type="predicted"/>
<dbReference type="AlphaFoldDB" id="A0A1V4AEX4"/>